<evidence type="ECO:0000313" key="9">
    <source>
        <dbReference type="Proteomes" id="UP000002358"/>
    </source>
</evidence>
<dbReference type="InterPro" id="IPR050985">
    <property type="entry name" value="Alpha-glycosidase_related"/>
</dbReference>
<evidence type="ECO:0000256" key="1">
    <source>
        <dbReference type="ARBA" id="ARBA00007806"/>
    </source>
</evidence>
<name>A0A7M7G8W7_NASVI</name>
<keyword evidence="2 4" id="KW-0378">Hydrolase</keyword>
<dbReference type="Proteomes" id="UP000002358">
    <property type="component" value="Chromosome 5"/>
</dbReference>
<dbReference type="KEGG" id="nvi:100123820"/>
<dbReference type="Pfam" id="PF21365">
    <property type="entry name" value="Glyco_hydro_31_3rd"/>
    <property type="match status" value="1"/>
</dbReference>
<dbReference type="SUPFAM" id="SSF51011">
    <property type="entry name" value="Glycosyl hydrolase domain"/>
    <property type="match status" value="1"/>
</dbReference>
<evidence type="ECO:0000259" key="6">
    <source>
        <dbReference type="Pfam" id="PF01055"/>
    </source>
</evidence>
<keyword evidence="9" id="KW-1185">Reference proteome</keyword>
<sequence length="652" mass="74845">MRLLAFAGLLALLATNSLCYGQVRSATAVTKKFKTGDVDIQVISNKVVLNVRKNDGANLQNTLYIKDAKNTATLKIEQDCEKLTTCIMTGNITHTKIKADRDSEIITIKRVVNNPDVEIIDCYKLEEHTEWFGGPQLRYQHWPIQHMYYEDVPYVPTHPQNMALAERYWLSNRGIYIYVDEKDPLFLDQNNYKDKHLCLISKNKDPYSRRPNITLNYEIGVYPDPRLAHESVIKRHFDKPTGHPNEIMVTHPIWSTWARYKVNVNDETVRKFAEEILSNGFNNSQIEIDDNWETCYGSATFDTKKFPDIKKLLADLKKKKFRVTLWIHPFINEKCNDGESYDYALKNGYLVTNTKGEVHTSWWQGVDAAAIDFTNPKAVAWWVGRLKKLEQLGIDSFKFDAGEVSWLPQPPKLTGPIDLIPGIYTLNYTSNLAKHFDDNIEARVGWRTQGLPIFVRMIDKDTRWTWNNGLPTLITTLLQMNLNGYVFVLPDMIGGNGYVGNSFNDTELPSKEIFIRWLQANVFMPSLQYSFVPWDFDAETITICKTFTDLHAKIAPKIVALMKKAVETGAPVNPPIWWVDPLNMPAHQINDEYLLGEEILVAPVIEEGALSRDVYLPTGNWKDANSDKLYAGPMWLNDYPAPLNVLPYFYKV</sequence>
<proteinExistence type="inferred from homology"/>
<comment type="similarity">
    <text evidence="1 4">Belongs to the glycosyl hydrolase 31 family.</text>
</comment>
<feature type="chain" id="PRO_5029616315" evidence="5">
    <location>
        <begin position="22"/>
        <end position="652"/>
    </location>
</feature>
<dbReference type="SMR" id="A0A7M7G8W7"/>
<dbReference type="InterPro" id="IPR017853">
    <property type="entry name" value="GH"/>
</dbReference>
<dbReference type="GO" id="GO:0004553">
    <property type="term" value="F:hydrolase activity, hydrolyzing O-glycosyl compounds"/>
    <property type="evidence" value="ECO:0007669"/>
    <property type="project" value="InterPro"/>
</dbReference>
<dbReference type="Gene3D" id="2.60.40.1180">
    <property type="entry name" value="Golgi alpha-mannosidase II"/>
    <property type="match status" value="1"/>
</dbReference>
<dbReference type="Pfam" id="PF01055">
    <property type="entry name" value="Glyco_hydro_31_2nd"/>
    <property type="match status" value="1"/>
</dbReference>
<feature type="signal peptide" evidence="5">
    <location>
        <begin position="1"/>
        <end position="21"/>
    </location>
</feature>
<dbReference type="CDD" id="cd06592">
    <property type="entry name" value="GH31_NET37"/>
    <property type="match status" value="1"/>
</dbReference>
<dbReference type="InterPro" id="IPR000322">
    <property type="entry name" value="Glyco_hydro_31_TIM"/>
</dbReference>
<feature type="domain" description="Glycoside hydrolase family 31 TIM barrel" evidence="6">
    <location>
        <begin position="255"/>
        <end position="558"/>
    </location>
</feature>
<protein>
    <submittedName>
        <fullName evidence="8">Uncharacterized protein</fullName>
    </submittedName>
</protein>
<dbReference type="InterPro" id="IPR048395">
    <property type="entry name" value="Glyco_hydro_31_C"/>
</dbReference>
<evidence type="ECO:0000256" key="5">
    <source>
        <dbReference type="SAM" id="SignalP"/>
    </source>
</evidence>
<dbReference type="OMA" id="SADTQWW"/>
<dbReference type="PANTHER" id="PTHR43053:SF4">
    <property type="entry name" value="MYOGENESIS-REGULATING GLYCOSIDASE"/>
    <property type="match status" value="1"/>
</dbReference>
<dbReference type="GO" id="GO:0005975">
    <property type="term" value="P:carbohydrate metabolic process"/>
    <property type="evidence" value="ECO:0007669"/>
    <property type="project" value="InterPro"/>
</dbReference>
<evidence type="ECO:0000313" key="8">
    <source>
        <dbReference type="EnsemblMetazoa" id="XP_001607552"/>
    </source>
</evidence>
<dbReference type="Gene3D" id="3.20.20.80">
    <property type="entry name" value="Glycosidases"/>
    <property type="match status" value="1"/>
</dbReference>
<evidence type="ECO:0000256" key="2">
    <source>
        <dbReference type="ARBA" id="ARBA00022801"/>
    </source>
</evidence>
<gene>
    <name evidence="8" type="primary">100123820</name>
</gene>
<dbReference type="EnsemblMetazoa" id="XM_001607502">
    <property type="protein sequence ID" value="XP_001607552"/>
    <property type="gene ID" value="LOC100123820"/>
</dbReference>
<dbReference type="OrthoDB" id="10070917at2759"/>
<dbReference type="AlphaFoldDB" id="A0A7M7G8W7"/>
<keyword evidence="3 4" id="KW-0326">Glycosidase</keyword>
<keyword evidence="5" id="KW-0732">Signal</keyword>
<dbReference type="InParanoid" id="A0A7M7G8W7"/>
<dbReference type="InterPro" id="IPR013780">
    <property type="entry name" value="Glyco_hydro_b"/>
</dbReference>
<accession>A0A7M7G8W7</accession>
<dbReference type="SUPFAM" id="SSF51445">
    <property type="entry name" value="(Trans)glycosidases"/>
    <property type="match status" value="1"/>
</dbReference>
<evidence type="ECO:0000256" key="3">
    <source>
        <dbReference type="ARBA" id="ARBA00023295"/>
    </source>
</evidence>
<organism evidence="8 9">
    <name type="scientific">Nasonia vitripennis</name>
    <name type="common">Parasitic wasp</name>
    <dbReference type="NCBI Taxonomy" id="7425"/>
    <lineage>
        <taxon>Eukaryota</taxon>
        <taxon>Metazoa</taxon>
        <taxon>Ecdysozoa</taxon>
        <taxon>Arthropoda</taxon>
        <taxon>Hexapoda</taxon>
        <taxon>Insecta</taxon>
        <taxon>Pterygota</taxon>
        <taxon>Neoptera</taxon>
        <taxon>Endopterygota</taxon>
        <taxon>Hymenoptera</taxon>
        <taxon>Apocrita</taxon>
        <taxon>Proctotrupomorpha</taxon>
        <taxon>Chalcidoidea</taxon>
        <taxon>Pteromalidae</taxon>
        <taxon>Pteromalinae</taxon>
        <taxon>Nasonia</taxon>
    </lineage>
</organism>
<evidence type="ECO:0000256" key="4">
    <source>
        <dbReference type="RuleBase" id="RU361185"/>
    </source>
</evidence>
<dbReference type="PANTHER" id="PTHR43053">
    <property type="entry name" value="GLYCOSIDASE FAMILY 31"/>
    <property type="match status" value="1"/>
</dbReference>
<reference evidence="8" key="1">
    <citation type="submission" date="2021-01" db="UniProtKB">
        <authorList>
            <consortium name="EnsemblMetazoa"/>
        </authorList>
    </citation>
    <scope>IDENTIFICATION</scope>
</reference>
<feature type="domain" description="Glycosyl hydrolase family 31 C-terminal" evidence="7">
    <location>
        <begin position="569"/>
        <end position="651"/>
    </location>
</feature>
<dbReference type="FunCoup" id="A0A7M7G8W7">
    <property type="interactions" value="4"/>
</dbReference>
<evidence type="ECO:0000259" key="7">
    <source>
        <dbReference type="Pfam" id="PF21365"/>
    </source>
</evidence>